<protein>
    <recommendedName>
        <fullName evidence="12">Sensor-like histidine kinase SenX3</fullName>
        <ecNumber evidence="3">2.7.13.3</ecNumber>
    </recommendedName>
</protein>
<dbReference type="SMART" id="SM00388">
    <property type="entry name" value="HisKA"/>
    <property type="match status" value="1"/>
</dbReference>
<dbReference type="Proteomes" id="UP000317638">
    <property type="component" value="Unassembled WGS sequence"/>
</dbReference>
<dbReference type="InterPro" id="IPR036890">
    <property type="entry name" value="HATPase_C_sf"/>
</dbReference>
<dbReference type="GO" id="GO:0005524">
    <property type="term" value="F:ATP binding"/>
    <property type="evidence" value="ECO:0007669"/>
    <property type="project" value="UniProtKB-KW"/>
</dbReference>
<dbReference type="FunFam" id="1.10.287.130:FF:000008">
    <property type="entry name" value="Two-component sensor histidine kinase"/>
    <property type="match status" value="1"/>
</dbReference>
<accession>A0A553K628</accession>
<dbReference type="InterPro" id="IPR003661">
    <property type="entry name" value="HisK_dim/P_dom"/>
</dbReference>
<proteinExistence type="predicted"/>
<dbReference type="Pfam" id="PF02518">
    <property type="entry name" value="HATPase_c"/>
    <property type="match status" value="1"/>
</dbReference>
<dbReference type="Gene3D" id="3.30.565.10">
    <property type="entry name" value="Histidine kinase-like ATPase, C-terminal domain"/>
    <property type="match status" value="1"/>
</dbReference>
<dbReference type="RefSeq" id="WP_143937225.1">
    <property type="nucleotide sequence ID" value="NZ_VKKG01000001.1"/>
</dbReference>
<dbReference type="SMART" id="SM00387">
    <property type="entry name" value="HATPase_c"/>
    <property type="match status" value="1"/>
</dbReference>
<dbReference type="GO" id="GO:0004721">
    <property type="term" value="F:phosphoprotein phosphatase activity"/>
    <property type="evidence" value="ECO:0007669"/>
    <property type="project" value="TreeGrafter"/>
</dbReference>
<dbReference type="CDD" id="cd00075">
    <property type="entry name" value="HATPase"/>
    <property type="match status" value="1"/>
</dbReference>
<keyword evidence="8 14" id="KW-0418">Kinase</keyword>
<evidence type="ECO:0000256" key="9">
    <source>
        <dbReference type="ARBA" id="ARBA00022840"/>
    </source>
</evidence>
<evidence type="ECO:0000259" key="13">
    <source>
        <dbReference type="PROSITE" id="PS50109"/>
    </source>
</evidence>
<evidence type="ECO:0000256" key="8">
    <source>
        <dbReference type="ARBA" id="ARBA00022777"/>
    </source>
</evidence>
<dbReference type="SUPFAM" id="SSF47384">
    <property type="entry name" value="Homodimeric domain of signal transducing histidine kinase"/>
    <property type="match status" value="1"/>
</dbReference>
<keyword evidence="9" id="KW-0067">ATP-binding</keyword>
<comment type="caution">
    <text evidence="14">The sequence shown here is derived from an EMBL/GenBank/DDBJ whole genome shotgun (WGS) entry which is preliminary data.</text>
</comment>
<evidence type="ECO:0000256" key="2">
    <source>
        <dbReference type="ARBA" id="ARBA00004236"/>
    </source>
</evidence>
<dbReference type="SUPFAM" id="SSF55874">
    <property type="entry name" value="ATPase domain of HSP90 chaperone/DNA topoisomerase II/histidine kinase"/>
    <property type="match status" value="1"/>
</dbReference>
<evidence type="ECO:0000256" key="11">
    <source>
        <dbReference type="ARBA" id="ARBA00023136"/>
    </source>
</evidence>
<comment type="catalytic activity">
    <reaction evidence="1">
        <text>ATP + protein L-histidine = ADP + protein N-phospho-L-histidine.</text>
        <dbReference type="EC" id="2.7.13.3"/>
    </reaction>
</comment>
<dbReference type="CDD" id="cd00082">
    <property type="entry name" value="HisKA"/>
    <property type="match status" value="1"/>
</dbReference>
<evidence type="ECO:0000256" key="7">
    <source>
        <dbReference type="ARBA" id="ARBA00022741"/>
    </source>
</evidence>
<evidence type="ECO:0000313" key="15">
    <source>
        <dbReference type="Proteomes" id="UP000317638"/>
    </source>
</evidence>
<dbReference type="GO" id="GO:0005886">
    <property type="term" value="C:plasma membrane"/>
    <property type="evidence" value="ECO:0007669"/>
    <property type="project" value="UniProtKB-SubCell"/>
</dbReference>
<reference evidence="14 15" key="1">
    <citation type="submission" date="2019-07" db="EMBL/GenBank/DDBJ databases">
        <authorList>
            <person name="Zhou L.-Y."/>
        </authorList>
    </citation>
    <scope>NUCLEOTIDE SEQUENCE [LARGE SCALE GENOMIC DNA]</scope>
    <source>
        <strain evidence="14 15">YIM 101269</strain>
    </source>
</reference>
<keyword evidence="4" id="KW-1003">Cell membrane</keyword>
<dbReference type="Pfam" id="PF00512">
    <property type="entry name" value="HisKA"/>
    <property type="match status" value="1"/>
</dbReference>
<keyword evidence="11" id="KW-0472">Membrane</keyword>
<evidence type="ECO:0000256" key="10">
    <source>
        <dbReference type="ARBA" id="ARBA00023012"/>
    </source>
</evidence>
<evidence type="ECO:0000256" key="4">
    <source>
        <dbReference type="ARBA" id="ARBA00022475"/>
    </source>
</evidence>
<dbReference type="InterPro" id="IPR036097">
    <property type="entry name" value="HisK_dim/P_sf"/>
</dbReference>
<dbReference type="InterPro" id="IPR050351">
    <property type="entry name" value="BphY/WalK/GraS-like"/>
</dbReference>
<dbReference type="PANTHER" id="PTHR45453:SF1">
    <property type="entry name" value="PHOSPHATE REGULON SENSOR PROTEIN PHOR"/>
    <property type="match status" value="1"/>
</dbReference>
<sequence length="391" mass="41961">MSPALAGLIGALVALAVVAVGYGISRGIRARRDLSGPAPGSEATPDLSRIIAALNQGAILVGSHDEVLASNDAGAAMGIVRGARVGFKELLALVREVRDTGHTYKGAIAREREPGEEPMDLTGRVVPLDDGMVLVITEDETASRRIDAVRRDFVANVSHELKTPIGAIAILAEAIEAASDDPEQVSNFVRRLHVESNRLGELVSQIIDLSRLQSSDHTALEEVVEIDEVIDEALNRSRVLAANRGVNLIRARAASFRVQGNSWQLADAVTNLVQNAIVYSDVNARVAVTVVGVAEDGEEFVDIKVADNGIGIEPEDQSRIFERFYRVDYGRSRESGGTGLGLSIVRHIALSHGGSIRVWSKPHQGSTFTLRLPIQSAEADPDIPEDEELIE</sequence>
<dbReference type="AlphaFoldDB" id="A0A553K628"/>
<evidence type="ECO:0000256" key="6">
    <source>
        <dbReference type="ARBA" id="ARBA00022679"/>
    </source>
</evidence>
<evidence type="ECO:0000256" key="1">
    <source>
        <dbReference type="ARBA" id="ARBA00000085"/>
    </source>
</evidence>
<dbReference type="GO" id="GO:0016036">
    <property type="term" value="P:cellular response to phosphate starvation"/>
    <property type="evidence" value="ECO:0007669"/>
    <property type="project" value="TreeGrafter"/>
</dbReference>
<organism evidence="14 15">
    <name type="scientific">Tessaracoccus rhinocerotis</name>
    <dbReference type="NCBI Taxonomy" id="1689449"/>
    <lineage>
        <taxon>Bacteria</taxon>
        <taxon>Bacillati</taxon>
        <taxon>Actinomycetota</taxon>
        <taxon>Actinomycetes</taxon>
        <taxon>Propionibacteriales</taxon>
        <taxon>Propionibacteriaceae</taxon>
        <taxon>Tessaracoccus</taxon>
    </lineage>
</organism>
<dbReference type="PROSITE" id="PS50109">
    <property type="entry name" value="HIS_KIN"/>
    <property type="match status" value="1"/>
</dbReference>
<keyword evidence="7" id="KW-0547">Nucleotide-binding</keyword>
<dbReference type="InterPro" id="IPR004358">
    <property type="entry name" value="Sig_transdc_His_kin-like_C"/>
</dbReference>
<keyword evidence="5" id="KW-0597">Phosphoprotein</keyword>
<evidence type="ECO:0000313" key="14">
    <source>
        <dbReference type="EMBL" id="TRY20141.1"/>
    </source>
</evidence>
<keyword evidence="10" id="KW-0902">Two-component regulatory system</keyword>
<dbReference type="OrthoDB" id="9813151at2"/>
<keyword evidence="15" id="KW-1185">Reference proteome</keyword>
<evidence type="ECO:0000256" key="3">
    <source>
        <dbReference type="ARBA" id="ARBA00012438"/>
    </source>
</evidence>
<dbReference type="FunFam" id="3.30.565.10:FF:000006">
    <property type="entry name" value="Sensor histidine kinase WalK"/>
    <property type="match status" value="1"/>
</dbReference>
<evidence type="ECO:0000256" key="12">
    <source>
        <dbReference type="ARBA" id="ARBA00039401"/>
    </source>
</evidence>
<dbReference type="InterPro" id="IPR003594">
    <property type="entry name" value="HATPase_dom"/>
</dbReference>
<feature type="domain" description="Histidine kinase" evidence="13">
    <location>
        <begin position="156"/>
        <end position="376"/>
    </location>
</feature>
<comment type="subcellular location">
    <subcellularLocation>
        <location evidence="2">Cell membrane</location>
    </subcellularLocation>
</comment>
<dbReference type="GO" id="GO:0000155">
    <property type="term" value="F:phosphorelay sensor kinase activity"/>
    <property type="evidence" value="ECO:0007669"/>
    <property type="project" value="InterPro"/>
</dbReference>
<gene>
    <name evidence="14" type="ORF">FOJ82_04565</name>
</gene>
<dbReference type="PANTHER" id="PTHR45453">
    <property type="entry name" value="PHOSPHATE REGULON SENSOR PROTEIN PHOR"/>
    <property type="match status" value="1"/>
</dbReference>
<dbReference type="EC" id="2.7.13.3" evidence="3"/>
<evidence type="ECO:0000256" key="5">
    <source>
        <dbReference type="ARBA" id="ARBA00022553"/>
    </source>
</evidence>
<dbReference type="EMBL" id="VKKG01000001">
    <property type="protein sequence ID" value="TRY20141.1"/>
    <property type="molecule type" value="Genomic_DNA"/>
</dbReference>
<keyword evidence="6" id="KW-0808">Transferase</keyword>
<name>A0A553K628_9ACTN</name>
<dbReference type="Gene3D" id="1.10.287.130">
    <property type="match status" value="1"/>
</dbReference>
<dbReference type="PRINTS" id="PR00344">
    <property type="entry name" value="BCTRLSENSOR"/>
</dbReference>
<dbReference type="InterPro" id="IPR005467">
    <property type="entry name" value="His_kinase_dom"/>
</dbReference>